<organism evidence="2 3">
    <name type="scientific">Anaerobaca lacustris</name>
    <dbReference type="NCBI Taxonomy" id="3044600"/>
    <lineage>
        <taxon>Bacteria</taxon>
        <taxon>Pseudomonadati</taxon>
        <taxon>Planctomycetota</taxon>
        <taxon>Phycisphaerae</taxon>
        <taxon>Sedimentisphaerales</taxon>
        <taxon>Anaerobacaceae</taxon>
        <taxon>Anaerobaca</taxon>
    </lineage>
</organism>
<dbReference type="EMBL" id="JASCXX010000045">
    <property type="protein sequence ID" value="MDI6451660.1"/>
    <property type="molecule type" value="Genomic_DNA"/>
</dbReference>
<keyword evidence="1" id="KW-0732">Signal</keyword>
<comment type="caution">
    <text evidence="2">The sequence shown here is derived from an EMBL/GenBank/DDBJ whole genome shotgun (WGS) entry which is preliminary data.</text>
</comment>
<gene>
    <name evidence="2" type="ORF">QJ522_21545</name>
</gene>
<reference evidence="2" key="1">
    <citation type="submission" date="2023-05" db="EMBL/GenBank/DDBJ databases">
        <title>Anaerotaeda fermentans gen. nov., sp. nov., a novel anaerobic planctomycete of the new family within the order Sedimentisphaerales isolated from Taman Peninsula, Russia.</title>
        <authorList>
            <person name="Khomyakova M.A."/>
            <person name="Merkel A.Y."/>
            <person name="Slobodkin A.I."/>
        </authorList>
    </citation>
    <scope>NUCLEOTIDE SEQUENCE</scope>
    <source>
        <strain evidence="2">M17dextr</strain>
    </source>
</reference>
<protein>
    <recommendedName>
        <fullName evidence="4">DUF4185 domain-containing protein</fullName>
    </recommendedName>
</protein>
<dbReference type="RefSeq" id="WP_349247069.1">
    <property type="nucleotide sequence ID" value="NZ_JASCXX010000045.1"/>
</dbReference>
<name>A0AAW6U432_9BACT</name>
<evidence type="ECO:0000313" key="3">
    <source>
        <dbReference type="Proteomes" id="UP001431776"/>
    </source>
</evidence>
<accession>A0AAW6U432</accession>
<dbReference type="Proteomes" id="UP001431776">
    <property type="component" value="Unassembled WGS sequence"/>
</dbReference>
<keyword evidence="3" id="KW-1185">Reference proteome</keyword>
<sequence>MKAHRTCFVALLLSLLTGGSVHAAKTVADGPYPPSPVIADVALDWSTHQRHAQGSDNFQLTWADDDHQYGAWGDGGGFSGTNSDGRVGLGFARIEGDWNDYRGFNVWGGKDPENPARFNGKSWGTICVDGVLYSWIVPDVPDTGGPRDHYHYIELARSTDHGATWIKAPWRWWREDNLLIPTFLVYGKDNAGARDDHVYSYFVRPQNIDVTQSAFGLKVHKPGVLFLARVHRSRIFDGRDAYEWFTGIDGRRPTWGLLSGKKPVFQNPDGTGWCVSASYNPGLRRYLLATEHGISHAGVMSLFDAPEPWGPWTTVKYWTTSDRFGGSRPGSNLDWADNVFFFSFAPKWFSADGRDFTLVFTGGGNGKNNDSMNTVRGAFSVKGPADGPQYFSDRRGNAAYPRLSRDVELYRWVDFSIEAPGAADDIGKWDVEGSCLWTHENGVARRTSLLWYSGSGDTYVYRFGGALPGRWRGVTRSPVAALDGLELTVNVTASSNPSRIGWSGQLSDEPTAWAHQKGPDGELVKCTPILIMMPDVHRWHDDPAGMRAFVAEFNDHHGFNGGHIATIGRSWFEIGSTGSLRNASATPDVRTFAALEAAASEWSQRGGWLHLWMWGKGGSGDFANLPGGYDGAASRRINRYIAARLGPVPGWSMGVGWDVEFWADETKLKWWLDDLVPQLGGWHHWIGLRYSDSNIGKGHDPEPANKGEYLARGIAWNTLRSGREQYAGWEHWSTMTSDSAIDAGLAAVPDRPMMSEDRFRQRQSNWPQKDLRSDDDILREIPRWATRGVAAIYGRLLDGSEGSDVWPNKAAIKAVIDRIEE</sequence>
<feature type="signal peptide" evidence="1">
    <location>
        <begin position="1"/>
        <end position="23"/>
    </location>
</feature>
<proteinExistence type="predicted"/>
<feature type="chain" id="PRO_5043734099" description="DUF4185 domain-containing protein" evidence="1">
    <location>
        <begin position="24"/>
        <end position="821"/>
    </location>
</feature>
<evidence type="ECO:0000256" key="1">
    <source>
        <dbReference type="SAM" id="SignalP"/>
    </source>
</evidence>
<evidence type="ECO:0008006" key="4">
    <source>
        <dbReference type="Google" id="ProtNLM"/>
    </source>
</evidence>
<dbReference type="AlphaFoldDB" id="A0AAW6U432"/>
<evidence type="ECO:0000313" key="2">
    <source>
        <dbReference type="EMBL" id="MDI6451660.1"/>
    </source>
</evidence>